<dbReference type="InterPro" id="IPR043504">
    <property type="entry name" value="Peptidase_S1_PA_chymotrypsin"/>
</dbReference>
<dbReference type="EMBL" id="FLUN01000001">
    <property type="protein sequence ID" value="SBV97942.1"/>
    <property type="molecule type" value="Genomic_DNA"/>
</dbReference>
<organism evidence="4">
    <name type="scientific">uncultured Eubacteriales bacterium</name>
    <dbReference type="NCBI Taxonomy" id="172733"/>
    <lineage>
        <taxon>Bacteria</taxon>
        <taxon>Bacillati</taxon>
        <taxon>Bacillota</taxon>
        <taxon>Clostridia</taxon>
        <taxon>Eubacteriales</taxon>
        <taxon>environmental samples</taxon>
    </lineage>
</organism>
<evidence type="ECO:0000313" key="4">
    <source>
        <dbReference type="EMBL" id="SBV97942.1"/>
    </source>
</evidence>
<keyword evidence="1" id="KW-0812">Transmembrane</keyword>
<dbReference type="InterPro" id="IPR009003">
    <property type="entry name" value="Peptidase_S1_PA"/>
</dbReference>
<evidence type="ECO:0000259" key="3">
    <source>
        <dbReference type="Pfam" id="PF12773"/>
    </source>
</evidence>
<feature type="chain" id="PRO_5012645794" evidence="2">
    <location>
        <begin position="25"/>
        <end position="566"/>
    </location>
</feature>
<dbReference type="InterPro" id="IPR025874">
    <property type="entry name" value="DZR"/>
</dbReference>
<gene>
    <name evidence="4" type="ORF">KL86CLO1_10978</name>
</gene>
<name>A0A212JET8_9FIRM</name>
<dbReference type="GO" id="GO:0006508">
    <property type="term" value="P:proteolysis"/>
    <property type="evidence" value="ECO:0007669"/>
    <property type="project" value="TreeGrafter"/>
</dbReference>
<keyword evidence="2" id="KW-0732">Signal</keyword>
<dbReference type="SUPFAM" id="SSF50494">
    <property type="entry name" value="Trypsin-like serine proteases"/>
    <property type="match status" value="1"/>
</dbReference>
<reference evidence="4" key="1">
    <citation type="submission" date="2016-04" db="EMBL/GenBank/DDBJ databases">
        <authorList>
            <person name="Evans L.H."/>
            <person name="Alamgir A."/>
            <person name="Owens N."/>
            <person name="Weber N.D."/>
            <person name="Virtaneva K."/>
            <person name="Barbian K."/>
            <person name="Babar A."/>
            <person name="Rosenke K."/>
        </authorList>
    </citation>
    <scope>NUCLEOTIDE SEQUENCE</scope>
    <source>
        <strain evidence="4">86</strain>
    </source>
</reference>
<dbReference type="Pfam" id="PF12773">
    <property type="entry name" value="DZR"/>
    <property type="match status" value="1"/>
</dbReference>
<protein>
    <submittedName>
        <fullName evidence="4">Putative Peptidase S1 and S6, chymotrypsin/Hap</fullName>
    </submittedName>
</protein>
<keyword evidence="1" id="KW-1133">Transmembrane helix</keyword>
<feature type="domain" description="DZANK-type" evidence="3">
    <location>
        <begin position="516"/>
        <end position="562"/>
    </location>
</feature>
<dbReference type="PANTHER" id="PTHR22939">
    <property type="entry name" value="SERINE PROTEASE FAMILY S1C HTRA-RELATED"/>
    <property type="match status" value="1"/>
</dbReference>
<accession>A0A212JET8</accession>
<sequence length="566" mass="59790">MIKRTLISVFAALLLLMTFPSAAAAVPMDTRTLATTNKPGVVLVQTTWTADVTWYEFSIDDSFTYDLGLELERMVSAGEIGTSDQELYQAMVALMISYMEYYTYPNGNIETEQMSTAAVGTGFIVTPDGYLVTNAHVVHTDEEALTLQFAMTSLENYAVEAADSFMEELRREGYQMSQEEWDGIASAWYRLLAQSMEIKNLQASYQCYIGNVSPGSDVSAKGKGLDLCKIGEPIPGKDIAILKMEGTNLPTVKLGDDTKLKTGDRVYAMGYPALATLSETLNVAQAIQEPTLTQGIISARKEMAGGWSILQTDAAIHGGNSGGPLFNEAGEVIGVNTFGMLDPSSGTQAAGMNFAVPISIAKQFLNEINVQPSESAFTANFKQALTAYNDGDYRAALELLRGINETNPGFPVVQELLAEARQAADANPQPDTIGNPAEAFAPADKAQSDTVLGMPPVVVYAGAAGLAFTAAAALILLTRKRSRAIVVPAQPPSHQIPGTLTAQPAAAAPEENAARCAGCGAALAANAKFCNACGEAVRQAPTNCPGCSAPLAPGSKFCNACGAKIP</sequence>
<dbReference type="Gene3D" id="2.40.10.10">
    <property type="entry name" value="Trypsin-like serine proteases"/>
    <property type="match status" value="1"/>
</dbReference>
<dbReference type="Pfam" id="PF13365">
    <property type="entry name" value="Trypsin_2"/>
    <property type="match status" value="1"/>
</dbReference>
<dbReference type="GO" id="GO:0004252">
    <property type="term" value="F:serine-type endopeptidase activity"/>
    <property type="evidence" value="ECO:0007669"/>
    <property type="project" value="TreeGrafter"/>
</dbReference>
<keyword evidence="1" id="KW-0472">Membrane</keyword>
<dbReference type="PANTHER" id="PTHR22939:SF129">
    <property type="entry name" value="SERINE PROTEASE HTRA2, MITOCHONDRIAL"/>
    <property type="match status" value="1"/>
</dbReference>
<proteinExistence type="predicted"/>
<evidence type="ECO:0000256" key="1">
    <source>
        <dbReference type="SAM" id="Phobius"/>
    </source>
</evidence>
<evidence type="ECO:0000256" key="2">
    <source>
        <dbReference type="SAM" id="SignalP"/>
    </source>
</evidence>
<feature type="signal peptide" evidence="2">
    <location>
        <begin position="1"/>
        <end position="24"/>
    </location>
</feature>
<dbReference type="Gene3D" id="2.40.10.120">
    <property type="match status" value="1"/>
</dbReference>
<feature type="transmembrane region" description="Helical" evidence="1">
    <location>
        <begin position="457"/>
        <end position="477"/>
    </location>
</feature>
<dbReference type="AlphaFoldDB" id="A0A212JET8"/>